<gene>
    <name evidence="2" type="ordered locus">BMA1045</name>
</gene>
<protein>
    <submittedName>
        <fullName evidence="2">Uncharacterized protein</fullName>
    </submittedName>
</protein>
<feature type="compositionally biased region" description="Polar residues" evidence="1">
    <location>
        <begin position="22"/>
        <end position="34"/>
    </location>
</feature>
<dbReference type="HOGENOM" id="CLU_3230772_0_0_4"/>
<evidence type="ECO:0000313" key="2">
    <source>
        <dbReference type="EMBL" id="AAU48856.1"/>
    </source>
</evidence>
<reference evidence="2 3" key="1">
    <citation type="journal article" date="2004" name="Proc. Natl. Acad. Sci. U.S.A.">
        <title>Structural flexibility in the Burkholderia mallei genome.</title>
        <authorList>
            <person name="Nierman W.C."/>
            <person name="DeShazer D."/>
            <person name="Kim H.S."/>
            <person name="Tettelin H."/>
            <person name="Nelson K.E."/>
            <person name="Feldblyum T."/>
            <person name="Ulrich R.L."/>
            <person name="Ronning C.M."/>
            <person name="Brinkac L.M."/>
            <person name="Daugherty S.C."/>
            <person name="Davidsen T.D."/>
            <person name="Deboy R.T."/>
            <person name="Dimitrov G."/>
            <person name="Dodson R.J."/>
            <person name="Durkin A.S."/>
            <person name="Gwinn M.L."/>
            <person name="Haft D.H."/>
            <person name="Khouri H."/>
            <person name="Kolonay J.F."/>
            <person name="Madupu R."/>
            <person name="Mohammoud Y."/>
            <person name="Nelson W.C."/>
            <person name="Radune D."/>
            <person name="Romero C.M."/>
            <person name="Sarria S."/>
            <person name="Selengut J."/>
            <person name="Shamblin C."/>
            <person name="Sullivan S.A."/>
            <person name="White O."/>
            <person name="Yu Y."/>
            <person name="Zafar N."/>
            <person name="Zhou L."/>
            <person name="Fraser C.M."/>
        </authorList>
    </citation>
    <scope>NUCLEOTIDE SEQUENCE [LARGE SCALE GENOMIC DNA]</scope>
    <source>
        <strain evidence="2 3">ATCC 23344</strain>
    </source>
</reference>
<keyword evidence="3" id="KW-1185">Reference proteome</keyword>
<organism evidence="2 3">
    <name type="scientific">Burkholderia mallei (strain ATCC 23344)</name>
    <dbReference type="NCBI Taxonomy" id="243160"/>
    <lineage>
        <taxon>Bacteria</taxon>
        <taxon>Pseudomonadati</taxon>
        <taxon>Pseudomonadota</taxon>
        <taxon>Betaproteobacteria</taxon>
        <taxon>Burkholderiales</taxon>
        <taxon>Burkholderiaceae</taxon>
        <taxon>Burkholderia</taxon>
        <taxon>pseudomallei group</taxon>
    </lineage>
</organism>
<name>A0A0H2WHE3_BURMA</name>
<evidence type="ECO:0000256" key="1">
    <source>
        <dbReference type="SAM" id="MobiDB-lite"/>
    </source>
</evidence>
<dbReference type="KEGG" id="bma:BMA1045"/>
<evidence type="ECO:0000313" key="3">
    <source>
        <dbReference type="Proteomes" id="UP000006693"/>
    </source>
</evidence>
<dbReference type="Proteomes" id="UP000006693">
    <property type="component" value="Chromosome 1"/>
</dbReference>
<accession>A0A0H2WHE3</accession>
<sequence length="43" mass="5167">MYQTPRADSRILRTARMHRRPTQTARELTKTTSCDPRRKTCFK</sequence>
<feature type="region of interest" description="Disordered" evidence="1">
    <location>
        <begin position="18"/>
        <end position="43"/>
    </location>
</feature>
<proteinExistence type="predicted"/>
<dbReference type="EMBL" id="CP000010">
    <property type="protein sequence ID" value="AAU48856.1"/>
    <property type="molecule type" value="Genomic_DNA"/>
</dbReference>
<dbReference type="AlphaFoldDB" id="A0A0H2WHE3"/>